<keyword evidence="4" id="KW-0812">Transmembrane</keyword>
<evidence type="ECO:0000259" key="5">
    <source>
        <dbReference type="PROSITE" id="PS01124"/>
    </source>
</evidence>
<keyword evidence="4" id="KW-0472">Membrane</keyword>
<dbReference type="SMART" id="SM00342">
    <property type="entry name" value="HTH_ARAC"/>
    <property type="match status" value="1"/>
</dbReference>
<evidence type="ECO:0000256" key="3">
    <source>
        <dbReference type="ARBA" id="ARBA00023163"/>
    </source>
</evidence>
<dbReference type="SUPFAM" id="SSF46689">
    <property type="entry name" value="Homeodomain-like"/>
    <property type="match status" value="2"/>
</dbReference>
<gene>
    <name evidence="6" type="ordered locus">Mahau_2940</name>
</gene>
<dbReference type="PRINTS" id="PR00032">
    <property type="entry name" value="HTHARAC"/>
</dbReference>
<evidence type="ECO:0000256" key="4">
    <source>
        <dbReference type="SAM" id="Phobius"/>
    </source>
</evidence>
<keyword evidence="2" id="KW-0238">DNA-binding</keyword>
<keyword evidence="3" id="KW-0804">Transcription</keyword>
<accession>F4A0Y3</accession>
<feature type="transmembrane region" description="Helical" evidence="4">
    <location>
        <begin position="21"/>
        <end position="41"/>
    </location>
</feature>
<dbReference type="STRING" id="697281.Mahau_2940"/>
<dbReference type="PANTHER" id="PTHR43280:SF28">
    <property type="entry name" value="HTH-TYPE TRANSCRIPTIONAL ACTIVATOR RHAS"/>
    <property type="match status" value="1"/>
</dbReference>
<sequence>MIKFKNKDHMKVIGKKHFFRLIYFYFLIPVTIMLISTFFIYNNYKSSFEKELESNYISNLSALADDIDKALSEIQNTTFLLSLNSNFYDVFYSDNELTPLDGYKIQAVKNNLIKFKSTKDLIDSVYILHKSSNKVIDTNGSYDAEGFYSRVAKYDKYPQKFWFNFTNNFTSYQMLKPSILEDSSNGVSYKRTVIPFVTSAIESLKSPNLLVVNISVNKLNSLINKYRFIDSSQIAIVSSDGTVFSSTDMHLANLMTSNGNLMPNIIKNYNNFFEYTIDGNKHLIINFHSDSAKFNDFIYVASVPYNDFYQKLSNIRLLAYLFILFGVLGSLIISYFMSVKIYSPINNLVDILAKNDIEEQAANDNEIEYLNSQITKILSDNNFLRQDLSMVLPFASEQYLIKILTKDDFLLDDDIKDFISNDNLNFKYQYFCVAVTELNFSDKFYNSYNNDEYLTVRKGIAKLFDEIALKDYTSYALNLARNTIGIVINMADENDIDNILPNMRHMIDLFNYDADLLNIKIGMGRAFSGYIGMNQSYKEAVSALSSIPSSNDDKLKVYSDIMDYSNYQYSIRDENKLYNYLLTPHKQEAISFLNLLIEKNLQADLPQNVTRQFYLSLYNTMLRVAENKGLSVKELMGNEYMDLQSGIELLSINEINMYIRLIADRMLDITAGNGKIDINKVVEYIESNYQADIYLEQIAERFNTSAKYLSRLFKETLGVGFHEYLTTFRIEKAKNLLTDTDLSVNQIGQMIGFTNYSTFFRLFKKYEGVNPSQYRDSRKNDTDVS</sequence>
<dbReference type="Gene3D" id="1.10.10.60">
    <property type="entry name" value="Homeodomain-like"/>
    <property type="match status" value="2"/>
</dbReference>
<dbReference type="Pfam" id="PF12833">
    <property type="entry name" value="HTH_18"/>
    <property type="match status" value="1"/>
</dbReference>
<keyword evidence="7" id="KW-1185">Reference proteome</keyword>
<evidence type="ECO:0000313" key="6">
    <source>
        <dbReference type="EMBL" id="AEE98060.1"/>
    </source>
</evidence>
<evidence type="ECO:0000256" key="2">
    <source>
        <dbReference type="ARBA" id="ARBA00023125"/>
    </source>
</evidence>
<reference evidence="6 7" key="2">
    <citation type="journal article" date="2011" name="Stand. Genomic Sci.">
        <title>Complete genome sequence of Mahella australiensis type strain (50-1 BON).</title>
        <authorList>
            <person name="Sikorski J."/>
            <person name="Teshima H."/>
            <person name="Nolan M."/>
            <person name="Lucas S."/>
            <person name="Hammon N."/>
            <person name="Deshpande S."/>
            <person name="Cheng J.F."/>
            <person name="Pitluck S."/>
            <person name="Liolios K."/>
            <person name="Pagani I."/>
            <person name="Ivanova N."/>
            <person name="Huntemann M."/>
            <person name="Mavromatis K."/>
            <person name="Ovchinikova G."/>
            <person name="Pati A."/>
            <person name="Tapia R."/>
            <person name="Han C."/>
            <person name="Goodwin L."/>
            <person name="Chen A."/>
            <person name="Palaniappan K."/>
            <person name="Land M."/>
            <person name="Hauser L."/>
            <person name="Ngatchou-Djao O.D."/>
            <person name="Rohde M."/>
            <person name="Pukall R."/>
            <person name="Spring S."/>
            <person name="Abt B."/>
            <person name="Goker M."/>
            <person name="Detter J.C."/>
            <person name="Woyke T."/>
            <person name="Bristow J."/>
            <person name="Markowitz V."/>
            <person name="Hugenholtz P."/>
            <person name="Eisen J.A."/>
            <person name="Kyrpides N.C."/>
            <person name="Klenk H.P."/>
            <person name="Lapidus A."/>
        </authorList>
    </citation>
    <scope>NUCLEOTIDE SEQUENCE [LARGE SCALE GENOMIC DNA]</scope>
    <source>
        <strain evidence="7">DSM 15567 / CIP 107919 / 50-1 BON</strain>
    </source>
</reference>
<evidence type="ECO:0000256" key="1">
    <source>
        <dbReference type="ARBA" id="ARBA00023015"/>
    </source>
</evidence>
<proteinExistence type="predicted"/>
<dbReference type="OrthoDB" id="9779969at2"/>
<protein>
    <submittedName>
        <fullName evidence="6">Transcriptional regulator, AraC family</fullName>
    </submittedName>
</protein>
<dbReference type="InterPro" id="IPR018062">
    <property type="entry name" value="HTH_AraC-typ_CS"/>
</dbReference>
<dbReference type="GO" id="GO:0043565">
    <property type="term" value="F:sequence-specific DNA binding"/>
    <property type="evidence" value="ECO:0007669"/>
    <property type="project" value="InterPro"/>
</dbReference>
<dbReference type="RefSeq" id="WP_013782471.1">
    <property type="nucleotide sequence ID" value="NC_015520.1"/>
</dbReference>
<dbReference type="AlphaFoldDB" id="F4A0Y3"/>
<feature type="transmembrane region" description="Helical" evidence="4">
    <location>
        <begin position="317"/>
        <end position="337"/>
    </location>
</feature>
<feature type="domain" description="HTH araC/xylS-type" evidence="5">
    <location>
        <begin position="679"/>
        <end position="777"/>
    </location>
</feature>
<organism evidence="6 7">
    <name type="scientific">Mahella australiensis (strain DSM 15567 / CIP 107919 / 50-1 BON)</name>
    <dbReference type="NCBI Taxonomy" id="697281"/>
    <lineage>
        <taxon>Bacteria</taxon>
        <taxon>Bacillati</taxon>
        <taxon>Bacillota</taxon>
        <taxon>Clostridia</taxon>
        <taxon>Thermoanaerobacterales</taxon>
        <taxon>Thermoanaerobacterales Family IV. Incertae Sedis</taxon>
        <taxon>Mahella</taxon>
    </lineage>
</organism>
<dbReference type="eggNOG" id="COG2207">
    <property type="taxonomic scope" value="Bacteria"/>
</dbReference>
<dbReference type="InterPro" id="IPR020449">
    <property type="entry name" value="Tscrpt_reg_AraC-type_HTH"/>
</dbReference>
<reference evidence="7" key="1">
    <citation type="submission" date="2010-11" db="EMBL/GenBank/DDBJ databases">
        <title>The complete genome of Mahella australiensis DSM 15567.</title>
        <authorList>
            <consortium name="US DOE Joint Genome Institute (JGI-PGF)"/>
            <person name="Lucas S."/>
            <person name="Copeland A."/>
            <person name="Lapidus A."/>
            <person name="Bruce D."/>
            <person name="Goodwin L."/>
            <person name="Pitluck S."/>
            <person name="Kyrpides N."/>
            <person name="Mavromatis K."/>
            <person name="Pagani I."/>
            <person name="Ivanova N."/>
            <person name="Teshima H."/>
            <person name="Brettin T."/>
            <person name="Detter J.C."/>
            <person name="Han C."/>
            <person name="Tapia R."/>
            <person name="Land M."/>
            <person name="Hauser L."/>
            <person name="Markowitz V."/>
            <person name="Cheng J.-F."/>
            <person name="Hugenholtz P."/>
            <person name="Woyke T."/>
            <person name="Wu D."/>
            <person name="Spring S."/>
            <person name="Pukall R."/>
            <person name="Steenblock K."/>
            <person name="Schneider S."/>
            <person name="Klenk H.-P."/>
            <person name="Eisen J.A."/>
        </authorList>
    </citation>
    <scope>NUCLEOTIDE SEQUENCE [LARGE SCALE GENOMIC DNA]</scope>
    <source>
        <strain evidence="7">DSM 15567 / CIP 107919 / 50-1 BON</strain>
    </source>
</reference>
<dbReference type="KEGG" id="mas:Mahau_2940"/>
<dbReference type="InterPro" id="IPR009057">
    <property type="entry name" value="Homeodomain-like_sf"/>
</dbReference>
<dbReference type="PROSITE" id="PS00041">
    <property type="entry name" value="HTH_ARAC_FAMILY_1"/>
    <property type="match status" value="1"/>
</dbReference>
<dbReference type="Gene3D" id="3.30.450.20">
    <property type="entry name" value="PAS domain"/>
    <property type="match status" value="1"/>
</dbReference>
<dbReference type="PROSITE" id="PS01124">
    <property type="entry name" value="HTH_ARAC_FAMILY_2"/>
    <property type="match status" value="1"/>
</dbReference>
<dbReference type="InterPro" id="IPR018060">
    <property type="entry name" value="HTH_AraC"/>
</dbReference>
<dbReference type="GO" id="GO:0003700">
    <property type="term" value="F:DNA-binding transcription factor activity"/>
    <property type="evidence" value="ECO:0007669"/>
    <property type="project" value="InterPro"/>
</dbReference>
<name>F4A0Y3_MAHA5</name>
<dbReference type="HOGENOM" id="CLU_019175_1_0_9"/>
<dbReference type="PANTHER" id="PTHR43280">
    <property type="entry name" value="ARAC-FAMILY TRANSCRIPTIONAL REGULATOR"/>
    <property type="match status" value="1"/>
</dbReference>
<keyword evidence="4" id="KW-1133">Transmembrane helix</keyword>
<evidence type="ECO:0000313" key="7">
    <source>
        <dbReference type="Proteomes" id="UP000008457"/>
    </source>
</evidence>
<dbReference type="Proteomes" id="UP000008457">
    <property type="component" value="Chromosome"/>
</dbReference>
<keyword evidence="1" id="KW-0805">Transcription regulation</keyword>
<dbReference type="EMBL" id="CP002360">
    <property type="protein sequence ID" value="AEE98060.1"/>
    <property type="molecule type" value="Genomic_DNA"/>
</dbReference>